<dbReference type="PANTHER" id="PTHR43674">
    <property type="entry name" value="NITRILASE C965.09-RELATED"/>
    <property type="match status" value="1"/>
</dbReference>
<dbReference type="Gene3D" id="3.60.110.10">
    <property type="entry name" value="Carbon-nitrogen hydrolase"/>
    <property type="match status" value="1"/>
</dbReference>
<evidence type="ECO:0000256" key="1">
    <source>
        <dbReference type="ARBA" id="ARBA00022801"/>
    </source>
</evidence>
<keyword evidence="4" id="KW-1185">Reference proteome</keyword>
<accession>A0A1W6LN31</accession>
<dbReference type="AlphaFoldDB" id="A0A1W6LN31"/>
<evidence type="ECO:0000313" key="4">
    <source>
        <dbReference type="Proteomes" id="UP000193334"/>
    </source>
</evidence>
<dbReference type="Pfam" id="PF00795">
    <property type="entry name" value="CN_hydrolase"/>
    <property type="match status" value="1"/>
</dbReference>
<reference evidence="4" key="1">
    <citation type="submission" date="2017-04" db="EMBL/GenBank/DDBJ databases">
        <title>Comparative genomics and description of representatives of a novel lineage of planctomycetes thriving in anoxic sediments.</title>
        <authorList>
            <person name="Spring S."/>
            <person name="Bunk B."/>
            <person name="Sproer C."/>
        </authorList>
    </citation>
    <scope>NUCLEOTIDE SEQUENCE [LARGE SCALE GENOMIC DNA]</scope>
    <source>
        <strain evidence="4">ST-PulAB-D4</strain>
    </source>
</reference>
<organism evidence="3 4">
    <name type="scientific">Sedimentisphaera salicampi</name>
    <dbReference type="NCBI Taxonomy" id="1941349"/>
    <lineage>
        <taxon>Bacteria</taxon>
        <taxon>Pseudomonadati</taxon>
        <taxon>Planctomycetota</taxon>
        <taxon>Phycisphaerae</taxon>
        <taxon>Sedimentisphaerales</taxon>
        <taxon>Sedimentisphaeraceae</taxon>
        <taxon>Sedimentisphaera</taxon>
    </lineage>
</organism>
<gene>
    <name evidence="3" type="primary">ramA</name>
    <name evidence="3" type="ORF">STSP1_01585</name>
</gene>
<dbReference type="InterPro" id="IPR050345">
    <property type="entry name" value="Aliph_Amidase/BUP"/>
</dbReference>
<protein>
    <submittedName>
        <fullName evidence="3">(R)-stereoselective amidase</fullName>
        <ecNumber evidence="3">3.5.1.100</ecNumber>
    </submittedName>
</protein>
<dbReference type="SUPFAM" id="SSF56317">
    <property type="entry name" value="Carbon-nitrogen hydrolase"/>
    <property type="match status" value="1"/>
</dbReference>
<dbReference type="InterPro" id="IPR003010">
    <property type="entry name" value="C-N_Hydrolase"/>
</dbReference>
<dbReference type="STRING" id="1941349.STSP1_01585"/>
<dbReference type="Proteomes" id="UP000193334">
    <property type="component" value="Chromosome"/>
</dbReference>
<dbReference type="RefSeq" id="WP_085755853.1">
    <property type="nucleotide sequence ID" value="NZ_CP021023.1"/>
</dbReference>
<dbReference type="GO" id="GO:0016811">
    <property type="term" value="F:hydrolase activity, acting on carbon-nitrogen (but not peptide) bonds, in linear amides"/>
    <property type="evidence" value="ECO:0007669"/>
    <property type="project" value="TreeGrafter"/>
</dbReference>
<dbReference type="InterPro" id="IPR036526">
    <property type="entry name" value="C-N_Hydrolase_sf"/>
</dbReference>
<dbReference type="EMBL" id="CP021023">
    <property type="protein sequence ID" value="ARN57188.1"/>
    <property type="molecule type" value="Genomic_DNA"/>
</dbReference>
<dbReference type="PANTHER" id="PTHR43674:SF16">
    <property type="entry name" value="CARBON-NITROGEN FAMILY, PUTATIVE (AFU_ORTHOLOGUE AFUA_5G02350)-RELATED"/>
    <property type="match status" value="1"/>
</dbReference>
<name>A0A1W6LN31_9BACT</name>
<dbReference type="KEGG" id="pbp:STSP1_01585"/>
<evidence type="ECO:0000313" key="3">
    <source>
        <dbReference type="EMBL" id="ARN57188.1"/>
    </source>
</evidence>
<proteinExistence type="predicted"/>
<feature type="domain" description="CN hydrolase" evidence="2">
    <location>
        <begin position="5"/>
        <end position="244"/>
    </location>
</feature>
<dbReference type="EC" id="3.5.1.100" evidence="3"/>
<sequence>MAKVIKTAACQFPVSADISANLDWMISFIQQAGEKDCDVVHFPECCLSGYASVDFKTWKNFDWDLLHDSAERVAQAAKENNIYVIYGTSRQNETGDKPYNSLIVIDKAGNTVSVYDKCFCTPKGIAFYQPGTQFVKYEINGIVCSSLICYDLRFPEVYRKLKSMGVECIFQSFYNARQRKASVHTDIMRQTMQCRAATNYFWVSMTNSSAPISPYPSAFIRPDGKIAAQLQFDTPGMMINKIDTSLEFYDASGPYRQTAMNGRLNNA</sequence>
<dbReference type="PROSITE" id="PS50263">
    <property type="entry name" value="CN_HYDROLASE"/>
    <property type="match status" value="1"/>
</dbReference>
<dbReference type="CDD" id="cd07197">
    <property type="entry name" value="nitrilase"/>
    <property type="match status" value="1"/>
</dbReference>
<keyword evidence="1 3" id="KW-0378">Hydrolase</keyword>
<evidence type="ECO:0000259" key="2">
    <source>
        <dbReference type="PROSITE" id="PS50263"/>
    </source>
</evidence>